<dbReference type="PANTHER" id="PTHR33545">
    <property type="entry name" value="UPF0750 MEMBRANE PROTEIN YITT-RELATED"/>
    <property type="match status" value="1"/>
</dbReference>
<keyword evidence="8" id="KW-1185">Reference proteome</keyword>
<protein>
    <submittedName>
        <fullName evidence="7">YitT family protein</fullName>
    </submittedName>
</protein>
<dbReference type="Proteomes" id="UP000305888">
    <property type="component" value="Plasmid pD4M1A"/>
</dbReference>
<evidence type="ECO:0000256" key="3">
    <source>
        <dbReference type="ARBA" id="ARBA00022692"/>
    </source>
</evidence>
<dbReference type="KEGG" id="ppru:FDP22_18820"/>
<feature type="transmembrane region" description="Helical" evidence="6">
    <location>
        <begin position="150"/>
        <end position="171"/>
    </location>
</feature>
<dbReference type="InterPro" id="IPR003740">
    <property type="entry name" value="YitT"/>
</dbReference>
<gene>
    <name evidence="7" type="ORF">FDP22_18820</name>
</gene>
<dbReference type="GO" id="GO:0005886">
    <property type="term" value="C:plasma membrane"/>
    <property type="evidence" value="ECO:0007669"/>
    <property type="project" value="UniProtKB-SubCell"/>
</dbReference>
<evidence type="ECO:0000256" key="5">
    <source>
        <dbReference type="ARBA" id="ARBA00023136"/>
    </source>
</evidence>
<dbReference type="Pfam" id="PF02588">
    <property type="entry name" value="YitT_membrane"/>
    <property type="match status" value="1"/>
</dbReference>
<dbReference type="RefSeq" id="WP_138573723.1">
    <property type="nucleotide sequence ID" value="NZ_CP040819.1"/>
</dbReference>
<dbReference type="AlphaFoldDB" id="A0A5B8FIL3"/>
<keyword evidence="2" id="KW-1003">Cell membrane</keyword>
<feature type="transmembrane region" description="Helical" evidence="6">
    <location>
        <begin position="46"/>
        <end position="73"/>
    </location>
</feature>
<keyword evidence="4 6" id="KW-1133">Transmembrane helix</keyword>
<feature type="transmembrane region" description="Helical" evidence="6">
    <location>
        <begin position="177"/>
        <end position="194"/>
    </location>
</feature>
<evidence type="ECO:0000313" key="7">
    <source>
        <dbReference type="EMBL" id="QDL93931.1"/>
    </source>
</evidence>
<evidence type="ECO:0000256" key="6">
    <source>
        <dbReference type="SAM" id="Phobius"/>
    </source>
</evidence>
<name>A0A5B8FIL3_9RHOB</name>
<evidence type="ECO:0000256" key="1">
    <source>
        <dbReference type="ARBA" id="ARBA00004651"/>
    </source>
</evidence>
<feature type="transmembrane region" description="Helical" evidence="6">
    <location>
        <begin position="12"/>
        <end position="34"/>
    </location>
</feature>
<proteinExistence type="predicted"/>
<evidence type="ECO:0000256" key="4">
    <source>
        <dbReference type="ARBA" id="ARBA00022989"/>
    </source>
</evidence>
<keyword evidence="7" id="KW-0614">Plasmid</keyword>
<evidence type="ECO:0000313" key="8">
    <source>
        <dbReference type="Proteomes" id="UP000305888"/>
    </source>
</evidence>
<geneLocation type="plasmid" evidence="8">
    <name>pd4m1a</name>
</geneLocation>
<organism evidence="7 8">
    <name type="scientific">Paroceanicella profunda</name>
    <dbReference type="NCBI Taxonomy" id="2579971"/>
    <lineage>
        <taxon>Bacteria</taxon>
        <taxon>Pseudomonadati</taxon>
        <taxon>Pseudomonadota</taxon>
        <taxon>Alphaproteobacteria</taxon>
        <taxon>Rhodobacterales</taxon>
        <taxon>Paracoccaceae</taxon>
        <taxon>Paroceanicella</taxon>
    </lineage>
</organism>
<feature type="transmembrane region" description="Helical" evidence="6">
    <location>
        <begin position="85"/>
        <end position="105"/>
    </location>
</feature>
<feature type="transmembrane region" description="Helical" evidence="6">
    <location>
        <begin position="111"/>
        <end position="129"/>
    </location>
</feature>
<keyword evidence="5 6" id="KW-0472">Membrane</keyword>
<dbReference type="PANTHER" id="PTHR33545:SF5">
    <property type="entry name" value="UPF0750 MEMBRANE PROTEIN YITT"/>
    <property type="match status" value="1"/>
</dbReference>
<keyword evidence="3 6" id="KW-0812">Transmembrane</keyword>
<comment type="subcellular location">
    <subcellularLocation>
        <location evidence="1">Cell membrane</location>
        <topology evidence="1">Multi-pass membrane protein</topology>
    </subcellularLocation>
</comment>
<reference evidence="7 8" key="1">
    <citation type="submission" date="2019-06" db="EMBL/GenBank/DDBJ databases">
        <title>Genome sequence of Rhodobacteraceae bacterium D4M1.</title>
        <authorList>
            <person name="Cao J."/>
        </authorList>
    </citation>
    <scope>NUCLEOTIDE SEQUENCE [LARGE SCALE GENOMIC DNA]</scope>
    <source>
        <strain evidence="7 8">D4M1</strain>
        <plasmid evidence="8">pd4m1a</plasmid>
    </source>
</reference>
<dbReference type="InterPro" id="IPR051461">
    <property type="entry name" value="UPF0750_membrane"/>
</dbReference>
<dbReference type="EMBL" id="CP040819">
    <property type="protein sequence ID" value="QDL93931.1"/>
    <property type="molecule type" value="Genomic_DNA"/>
</dbReference>
<dbReference type="OrthoDB" id="3296441at2"/>
<sequence>MTPEPTAPRHSLIENAQGLTAGMVLTSLGVTFIGQAGLLTGQTAGIAFIIAYATGWGFGPVFFVVNLPFYYFAVRQMGWGFTLRTLGCVAGVSVLTAIAPGLVPLGAVPPLSAAILGGCVAGVGLLALFRHGASLGGVGIMAIYLQDRHGIRAGWVQMAVDLCVLVLAFAVVPPLSVLMSIAGAAVMNMILAFNHRRDRYVAI</sequence>
<accession>A0A5B8FIL3</accession>
<evidence type="ECO:0000256" key="2">
    <source>
        <dbReference type="ARBA" id="ARBA00022475"/>
    </source>
</evidence>